<dbReference type="EMBL" id="BAAAQM010000005">
    <property type="protein sequence ID" value="GAA1959322.1"/>
    <property type="molecule type" value="Genomic_DNA"/>
</dbReference>
<accession>A0ABP5CD29</accession>
<evidence type="ECO:0000313" key="2">
    <source>
        <dbReference type="Proteomes" id="UP001499854"/>
    </source>
</evidence>
<keyword evidence="2" id="KW-1185">Reference proteome</keyword>
<comment type="caution">
    <text evidence="1">The sequence shown here is derived from an EMBL/GenBank/DDBJ whole genome shotgun (WGS) entry which is preliminary data.</text>
</comment>
<sequence>MASVDIAAEDAIEFAEMLEFLRDWLGGQDSELLAASLRRFVGTDGYDLAELRDGLACFTLLLDGSDGAELFDPEHR</sequence>
<proteinExistence type="predicted"/>
<reference evidence="2" key="1">
    <citation type="journal article" date="2019" name="Int. J. Syst. Evol. Microbiol.">
        <title>The Global Catalogue of Microorganisms (GCM) 10K type strain sequencing project: providing services to taxonomists for standard genome sequencing and annotation.</title>
        <authorList>
            <consortium name="The Broad Institute Genomics Platform"/>
            <consortium name="The Broad Institute Genome Sequencing Center for Infectious Disease"/>
            <person name="Wu L."/>
            <person name="Ma J."/>
        </authorList>
    </citation>
    <scope>NUCLEOTIDE SEQUENCE [LARGE SCALE GENOMIC DNA]</scope>
    <source>
        <strain evidence="2">JCM 16013</strain>
    </source>
</reference>
<organism evidence="1 2">
    <name type="scientific">Catenulispora subtropica</name>
    <dbReference type="NCBI Taxonomy" id="450798"/>
    <lineage>
        <taxon>Bacteria</taxon>
        <taxon>Bacillati</taxon>
        <taxon>Actinomycetota</taxon>
        <taxon>Actinomycetes</taxon>
        <taxon>Catenulisporales</taxon>
        <taxon>Catenulisporaceae</taxon>
        <taxon>Catenulispora</taxon>
    </lineage>
</organism>
<dbReference type="Proteomes" id="UP001499854">
    <property type="component" value="Unassembled WGS sequence"/>
</dbReference>
<gene>
    <name evidence="1" type="ORF">GCM10009838_14580</name>
</gene>
<protein>
    <submittedName>
        <fullName evidence="1">Uncharacterized protein</fullName>
    </submittedName>
</protein>
<name>A0ABP5CD29_9ACTN</name>
<evidence type="ECO:0000313" key="1">
    <source>
        <dbReference type="EMBL" id="GAA1959322.1"/>
    </source>
</evidence>